<dbReference type="Proteomes" id="UP001595698">
    <property type="component" value="Unassembled WGS sequence"/>
</dbReference>
<comment type="caution">
    <text evidence="3">The sequence shown here is derived from an EMBL/GenBank/DDBJ whole genome shotgun (WGS) entry which is preliminary data.</text>
</comment>
<dbReference type="Pfam" id="PF06355">
    <property type="entry name" value="Aegerolysin"/>
    <property type="match status" value="1"/>
</dbReference>
<reference evidence="4" key="1">
    <citation type="journal article" date="2019" name="Int. J. Syst. Evol. Microbiol.">
        <title>The Global Catalogue of Microorganisms (GCM) 10K type strain sequencing project: providing services to taxonomists for standard genome sequencing and annotation.</title>
        <authorList>
            <consortium name="The Broad Institute Genomics Platform"/>
            <consortium name="The Broad Institute Genome Sequencing Center for Infectious Disease"/>
            <person name="Wu L."/>
            <person name="Ma J."/>
        </authorList>
    </citation>
    <scope>NUCLEOTIDE SEQUENCE [LARGE SCALE GENOMIC DNA]</scope>
    <source>
        <strain evidence="4">TBRC 7912</strain>
    </source>
</reference>
<proteinExistence type="inferred from homology"/>
<evidence type="ECO:0000256" key="1">
    <source>
        <dbReference type="ARBA" id="ARBA00010795"/>
    </source>
</evidence>
<evidence type="ECO:0000256" key="2">
    <source>
        <dbReference type="SAM" id="MobiDB-lite"/>
    </source>
</evidence>
<comment type="similarity">
    <text evidence="1">Belongs to the aegerolysin family.</text>
</comment>
<dbReference type="InterPro" id="IPR009413">
    <property type="entry name" value="Aegerolysin-typ"/>
</dbReference>
<feature type="compositionally biased region" description="Basic and acidic residues" evidence="2">
    <location>
        <begin position="43"/>
        <end position="54"/>
    </location>
</feature>
<name>A0ABV8FBG6_9ACTN</name>
<dbReference type="RefSeq" id="WP_386194765.1">
    <property type="nucleotide sequence ID" value="NZ_JBHSBC010000037.1"/>
</dbReference>
<feature type="compositionally biased region" description="Basic residues" evidence="2">
    <location>
        <begin position="26"/>
        <end position="42"/>
    </location>
</feature>
<feature type="region of interest" description="Disordered" evidence="2">
    <location>
        <begin position="26"/>
        <end position="75"/>
    </location>
</feature>
<keyword evidence="4" id="KW-1185">Reference proteome</keyword>
<gene>
    <name evidence="3" type="ORF">ACFOYY_31260</name>
</gene>
<dbReference type="Gene3D" id="2.60.270.50">
    <property type="match status" value="1"/>
</dbReference>
<dbReference type="EMBL" id="JBHSBC010000037">
    <property type="protein sequence ID" value="MFC3984653.1"/>
    <property type="molecule type" value="Genomic_DNA"/>
</dbReference>
<sequence length="143" mass="16489">MDPRRHRRCRPADAGHRPRILLRLRGQRRPQHQGRLPQRHRLHTDPDRQGDLPRHLGHRAQLQHRPHNSDYFKTESDGVLTGTEAAIKYRADNCSRAGKEVRFHWDNPYHGRNGYDFDGTDGAFTTRYTGGNGDNATVDAHVS</sequence>
<accession>A0ABV8FBG6</accession>
<protein>
    <submittedName>
        <fullName evidence="3">Aegerolysin family protein</fullName>
    </submittedName>
</protein>
<organism evidence="3 4">
    <name type="scientific">Streptosporangium jomthongense</name>
    <dbReference type="NCBI Taxonomy" id="1193683"/>
    <lineage>
        <taxon>Bacteria</taxon>
        <taxon>Bacillati</taxon>
        <taxon>Actinomycetota</taxon>
        <taxon>Actinomycetes</taxon>
        <taxon>Streptosporangiales</taxon>
        <taxon>Streptosporangiaceae</taxon>
        <taxon>Streptosporangium</taxon>
    </lineage>
</organism>
<feature type="compositionally biased region" description="Basic residues" evidence="2">
    <location>
        <begin position="55"/>
        <end position="66"/>
    </location>
</feature>
<evidence type="ECO:0000313" key="4">
    <source>
        <dbReference type="Proteomes" id="UP001595698"/>
    </source>
</evidence>
<evidence type="ECO:0000313" key="3">
    <source>
        <dbReference type="EMBL" id="MFC3984653.1"/>
    </source>
</evidence>